<dbReference type="EMBL" id="LN899819">
    <property type="protein sequence ID" value="CUV15981.1"/>
    <property type="molecule type" value="Genomic_DNA"/>
</dbReference>
<name>A0A0S4U153_RALSL</name>
<organism evidence="1">
    <name type="scientific">Ralstonia solanacearum</name>
    <name type="common">Pseudomonas solanacearum</name>
    <dbReference type="NCBI Taxonomy" id="305"/>
    <lineage>
        <taxon>Bacteria</taxon>
        <taxon>Pseudomonadati</taxon>
        <taxon>Pseudomonadota</taxon>
        <taxon>Betaproteobacteria</taxon>
        <taxon>Burkholderiales</taxon>
        <taxon>Burkholderiaceae</taxon>
        <taxon>Ralstonia</taxon>
        <taxon>Ralstonia solanacearum species complex</taxon>
    </lineage>
</organism>
<sequence>MRLPSAPALDDLPLATHCTLVMMPSTFLVPTVPSALR</sequence>
<gene>
    <name evidence="1" type="ORF">RUN39_v1_3520001</name>
</gene>
<dbReference type="AlphaFoldDB" id="A0A0S4U153"/>
<accession>A0A0S4U153</accession>
<reference evidence="1" key="1">
    <citation type="submission" date="2015-10" db="EMBL/GenBank/DDBJ databases">
        <authorList>
            <person name="Gilbert D.G."/>
        </authorList>
    </citation>
    <scope>NUCLEOTIDE SEQUENCE</scope>
    <source>
        <strain evidence="1">Phyl III-seqv23</strain>
    </source>
</reference>
<proteinExistence type="predicted"/>
<protein>
    <submittedName>
        <fullName evidence="1">Uncharacterized protein</fullName>
    </submittedName>
</protein>
<evidence type="ECO:0000313" key="1">
    <source>
        <dbReference type="EMBL" id="CUV15981.1"/>
    </source>
</evidence>